<dbReference type="OrthoDB" id="4760524at2759"/>
<gene>
    <name evidence="3" type="ORF">D9757_008313</name>
</gene>
<evidence type="ECO:0000313" key="4">
    <source>
        <dbReference type="Proteomes" id="UP000518752"/>
    </source>
</evidence>
<keyword evidence="4" id="KW-1185">Reference proteome</keyword>
<proteinExistence type="predicted"/>
<evidence type="ECO:0000313" key="3">
    <source>
        <dbReference type="EMBL" id="KAF5381820.1"/>
    </source>
</evidence>
<dbReference type="Proteomes" id="UP000518752">
    <property type="component" value="Unassembled WGS sequence"/>
</dbReference>
<dbReference type="SUPFAM" id="SSF52540">
    <property type="entry name" value="P-loop containing nucleoside triphosphate hydrolases"/>
    <property type="match status" value="1"/>
</dbReference>
<comment type="caution">
    <text evidence="3">The sequence shown here is derived from an EMBL/GenBank/DDBJ whole genome shotgun (WGS) entry which is preliminary data.</text>
</comment>
<evidence type="ECO:0000256" key="1">
    <source>
        <dbReference type="ARBA" id="ARBA00022737"/>
    </source>
</evidence>
<dbReference type="PANTHER" id="PTHR10039:SF14">
    <property type="entry name" value="NACHT DOMAIN-CONTAINING PROTEIN"/>
    <property type="match status" value="1"/>
</dbReference>
<organism evidence="3 4">
    <name type="scientific">Collybiopsis confluens</name>
    <dbReference type="NCBI Taxonomy" id="2823264"/>
    <lineage>
        <taxon>Eukaryota</taxon>
        <taxon>Fungi</taxon>
        <taxon>Dikarya</taxon>
        <taxon>Basidiomycota</taxon>
        <taxon>Agaricomycotina</taxon>
        <taxon>Agaricomycetes</taxon>
        <taxon>Agaricomycetidae</taxon>
        <taxon>Agaricales</taxon>
        <taxon>Marasmiineae</taxon>
        <taxon>Omphalotaceae</taxon>
        <taxon>Collybiopsis</taxon>
    </lineage>
</organism>
<reference evidence="3 4" key="1">
    <citation type="journal article" date="2020" name="ISME J.">
        <title>Uncovering the hidden diversity of litter-decomposition mechanisms in mushroom-forming fungi.</title>
        <authorList>
            <person name="Floudas D."/>
            <person name="Bentzer J."/>
            <person name="Ahren D."/>
            <person name="Johansson T."/>
            <person name="Persson P."/>
            <person name="Tunlid A."/>
        </authorList>
    </citation>
    <scope>NUCLEOTIDE SEQUENCE [LARGE SCALE GENOMIC DNA]</scope>
    <source>
        <strain evidence="3 4">CBS 406.79</strain>
    </source>
</reference>
<name>A0A8H5HEM6_9AGAR</name>
<dbReference type="AlphaFoldDB" id="A0A8H5HEM6"/>
<dbReference type="InterPro" id="IPR056884">
    <property type="entry name" value="NPHP3-like_N"/>
</dbReference>
<dbReference type="InterPro" id="IPR027417">
    <property type="entry name" value="P-loop_NTPase"/>
</dbReference>
<accession>A0A8H5HEM6</accession>
<sequence>MFHASRNFTINGGYFGSAGRDLIFTTSVESGLQILQRHTSNSALHNAGARYPPPHVYPGTRAAFLCELEAWARSKTQRPLLWLCGSPGVGKTTIAQTFAETCAVNRTLAASFFFGRSDPSRNCAAPLFSTLALQMTVTIPELRPIIDEIIDNNPFAPTSLTMDQCNELIIEPWLKLKSRSSSSTTPHILIIDGLDECSNEHNEWKSILSLLASIVHHCPPIRILLCSRPEPRIKECLGTSPMCQQMSLDSESSYRASEDITKFLMNRFEEIWTNHSFSMQNVPRPWPTSAQVKCLVQKSSGQFIYPALVITYVDKDGGHPPDRLNLIMGLPVIHHDDGKAQPFVELDALYRHILSSGDMQTLRREVFAAAIAYHETWPQDLPLIDILGIDPGRLHAAFFGLHSLFKAPSPIQSNFQFCHLSLMEYLLDSSRSLDFHVDKSLGHSILARRFIQIYKDEEKTSSVGSPNPSKWIFHCVRASITDELISELDSVEIYRAVTTKARQFRILNCLPWVEKLSQTLLSIFIVWLQFQDKCGQRLRNLHNICTVGFTLEIMDKVNEDVERMEPRSVAIRYPYSLSSLPVKTILDVEHYLVAELQKYLGLEVKKATQKECDQFKFVKVSSLP</sequence>
<dbReference type="EMBL" id="JAACJN010000056">
    <property type="protein sequence ID" value="KAF5381820.1"/>
    <property type="molecule type" value="Genomic_DNA"/>
</dbReference>
<dbReference type="Gene3D" id="3.40.50.300">
    <property type="entry name" value="P-loop containing nucleotide triphosphate hydrolases"/>
    <property type="match status" value="1"/>
</dbReference>
<evidence type="ECO:0000259" key="2">
    <source>
        <dbReference type="Pfam" id="PF24883"/>
    </source>
</evidence>
<feature type="domain" description="Nephrocystin 3-like N-terminal" evidence="2">
    <location>
        <begin position="67"/>
        <end position="228"/>
    </location>
</feature>
<dbReference type="Pfam" id="PF24883">
    <property type="entry name" value="NPHP3_N"/>
    <property type="match status" value="1"/>
</dbReference>
<dbReference type="PANTHER" id="PTHR10039">
    <property type="entry name" value="AMELOGENIN"/>
    <property type="match status" value="1"/>
</dbReference>
<protein>
    <recommendedName>
        <fullName evidence="2">Nephrocystin 3-like N-terminal domain-containing protein</fullName>
    </recommendedName>
</protein>
<keyword evidence="1" id="KW-0677">Repeat</keyword>